<dbReference type="InterPro" id="IPR008920">
    <property type="entry name" value="TF_FadR/GntR_C"/>
</dbReference>
<evidence type="ECO:0000256" key="1">
    <source>
        <dbReference type="ARBA" id="ARBA00023015"/>
    </source>
</evidence>
<dbReference type="InterPro" id="IPR036388">
    <property type="entry name" value="WH-like_DNA-bd_sf"/>
</dbReference>
<dbReference type="GO" id="GO:0003677">
    <property type="term" value="F:DNA binding"/>
    <property type="evidence" value="ECO:0007669"/>
    <property type="project" value="UniProtKB-KW"/>
</dbReference>
<keyword evidence="2" id="KW-0238">DNA-binding</keyword>
<dbReference type="CDD" id="cd07377">
    <property type="entry name" value="WHTH_GntR"/>
    <property type="match status" value="1"/>
</dbReference>
<dbReference type="SMART" id="SM00895">
    <property type="entry name" value="FCD"/>
    <property type="match status" value="1"/>
</dbReference>
<dbReference type="Pfam" id="PF00392">
    <property type="entry name" value="GntR"/>
    <property type="match status" value="1"/>
</dbReference>
<organism evidence="5 6">
    <name type="scientific">Amnibacterium flavum</name>
    <dbReference type="NCBI Taxonomy" id="2173173"/>
    <lineage>
        <taxon>Bacteria</taxon>
        <taxon>Bacillati</taxon>
        <taxon>Actinomycetota</taxon>
        <taxon>Actinomycetes</taxon>
        <taxon>Micrococcales</taxon>
        <taxon>Microbacteriaceae</taxon>
        <taxon>Amnibacterium</taxon>
    </lineage>
</organism>
<proteinExistence type="predicted"/>
<dbReference type="RefSeq" id="WP_116757679.1">
    <property type="nucleotide sequence ID" value="NZ_JBHUEX010000001.1"/>
</dbReference>
<dbReference type="Gene3D" id="1.20.120.530">
    <property type="entry name" value="GntR ligand-binding domain-like"/>
    <property type="match status" value="1"/>
</dbReference>
<keyword evidence="6" id="KW-1185">Reference proteome</keyword>
<dbReference type="GO" id="GO:0003700">
    <property type="term" value="F:DNA-binding transcription factor activity"/>
    <property type="evidence" value="ECO:0007669"/>
    <property type="project" value="InterPro"/>
</dbReference>
<protein>
    <submittedName>
        <fullName evidence="5">GntR family transcriptional regulator</fullName>
    </submittedName>
</protein>
<sequence length="234" mass="25205">MAVTEDAIEQIKTMIISGELKPGDKLPVEKDLAGRLGLSRNSMREAIRALSTLRVLETRQGAGTFVTSLAPGMVLEAVSFIVNLHDHKAAIDFLEVRRVLEAEATSRTAFRATPDQVDQIRAVNDEMKAAAHVKPLDTAKLIEIDRRFHSAIAAVCGNPALAALTDMLGGQTAPARGLRIAAATSVASSATLEHDEIISAIADGDVERARLRASVHVLNVEDWLRREAATVDEQ</sequence>
<dbReference type="SUPFAM" id="SSF48008">
    <property type="entry name" value="GntR ligand-binding domain-like"/>
    <property type="match status" value="1"/>
</dbReference>
<dbReference type="PANTHER" id="PTHR43537">
    <property type="entry name" value="TRANSCRIPTIONAL REGULATOR, GNTR FAMILY"/>
    <property type="match status" value="1"/>
</dbReference>
<dbReference type="InterPro" id="IPR036390">
    <property type="entry name" value="WH_DNA-bd_sf"/>
</dbReference>
<dbReference type="OrthoDB" id="7989071at2"/>
<dbReference type="Proteomes" id="UP000244893">
    <property type="component" value="Unassembled WGS sequence"/>
</dbReference>
<dbReference type="PANTHER" id="PTHR43537:SF5">
    <property type="entry name" value="UXU OPERON TRANSCRIPTIONAL REGULATOR"/>
    <property type="match status" value="1"/>
</dbReference>
<dbReference type="SMART" id="SM00345">
    <property type="entry name" value="HTH_GNTR"/>
    <property type="match status" value="1"/>
</dbReference>
<dbReference type="AlphaFoldDB" id="A0A2V1HLR0"/>
<dbReference type="PROSITE" id="PS50949">
    <property type="entry name" value="HTH_GNTR"/>
    <property type="match status" value="1"/>
</dbReference>
<evidence type="ECO:0000256" key="3">
    <source>
        <dbReference type="ARBA" id="ARBA00023163"/>
    </source>
</evidence>
<gene>
    <name evidence="5" type="ORF">DDQ50_15330</name>
</gene>
<accession>A0A2V1HLR0</accession>
<keyword evidence="1" id="KW-0805">Transcription regulation</keyword>
<evidence type="ECO:0000313" key="6">
    <source>
        <dbReference type="Proteomes" id="UP000244893"/>
    </source>
</evidence>
<dbReference type="SUPFAM" id="SSF46785">
    <property type="entry name" value="Winged helix' DNA-binding domain"/>
    <property type="match status" value="1"/>
</dbReference>
<dbReference type="InterPro" id="IPR000524">
    <property type="entry name" value="Tscrpt_reg_HTH_GntR"/>
</dbReference>
<evidence type="ECO:0000313" key="5">
    <source>
        <dbReference type="EMBL" id="PVZ93351.1"/>
    </source>
</evidence>
<evidence type="ECO:0000256" key="2">
    <source>
        <dbReference type="ARBA" id="ARBA00023125"/>
    </source>
</evidence>
<dbReference type="PRINTS" id="PR00035">
    <property type="entry name" value="HTHGNTR"/>
</dbReference>
<evidence type="ECO:0000259" key="4">
    <source>
        <dbReference type="PROSITE" id="PS50949"/>
    </source>
</evidence>
<dbReference type="InterPro" id="IPR011711">
    <property type="entry name" value="GntR_C"/>
</dbReference>
<dbReference type="Pfam" id="PF07729">
    <property type="entry name" value="FCD"/>
    <property type="match status" value="1"/>
</dbReference>
<feature type="domain" description="HTH gntR-type" evidence="4">
    <location>
        <begin position="1"/>
        <end position="69"/>
    </location>
</feature>
<reference evidence="5 6" key="1">
    <citation type="submission" date="2018-05" db="EMBL/GenBank/DDBJ databases">
        <title>Amnibacterium sp. M8JJ-5, whole genome shotgun sequence.</title>
        <authorList>
            <person name="Tuo L."/>
        </authorList>
    </citation>
    <scope>NUCLEOTIDE SEQUENCE [LARGE SCALE GENOMIC DNA]</scope>
    <source>
        <strain evidence="5 6">M8JJ-5</strain>
    </source>
</reference>
<name>A0A2V1HLR0_9MICO</name>
<comment type="caution">
    <text evidence="5">The sequence shown here is derived from an EMBL/GenBank/DDBJ whole genome shotgun (WGS) entry which is preliminary data.</text>
</comment>
<dbReference type="Gene3D" id="1.10.10.10">
    <property type="entry name" value="Winged helix-like DNA-binding domain superfamily/Winged helix DNA-binding domain"/>
    <property type="match status" value="1"/>
</dbReference>
<dbReference type="EMBL" id="QEOP01000004">
    <property type="protein sequence ID" value="PVZ93351.1"/>
    <property type="molecule type" value="Genomic_DNA"/>
</dbReference>
<keyword evidence="3" id="KW-0804">Transcription</keyword>